<name>A0AAD6RBF7_9ROSI</name>
<keyword evidence="2" id="KW-1185">Reference proteome</keyword>
<sequence>MKFFNRFRKILKRLLVFSGSTTSNMASKQRSCERFDPPRTSCSSYYSSRSHYSEAIADCIEFFNKSSQEGVLDGRKSDVWGIVTQSAKLDI</sequence>
<evidence type="ECO:0000313" key="1">
    <source>
        <dbReference type="EMBL" id="KAJ7005821.1"/>
    </source>
</evidence>
<gene>
    <name evidence="1" type="ORF">NC653_005218</name>
</gene>
<proteinExistence type="predicted"/>
<evidence type="ECO:0000313" key="2">
    <source>
        <dbReference type="Proteomes" id="UP001164929"/>
    </source>
</evidence>
<dbReference type="PANTHER" id="PTHR35111:SF5">
    <property type="entry name" value="F10A5.9"/>
    <property type="match status" value="1"/>
</dbReference>
<reference evidence="1" key="1">
    <citation type="journal article" date="2023" name="Mol. Ecol. Resour.">
        <title>Chromosome-level genome assembly of a triploid poplar Populus alba 'Berolinensis'.</title>
        <authorList>
            <person name="Chen S."/>
            <person name="Yu Y."/>
            <person name="Wang X."/>
            <person name="Wang S."/>
            <person name="Zhang T."/>
            <person name="Zhou Y."/>
            <person name="He R."/>
            <person name="Meng N."/>
            <person name="Wang Y."/>
            <person name="Liu W."/>
            <person name="Liu Z."/>
            <person name="Liu J."/>
            <person name="Guo Q."/>
            <person name="Huang H."/>
            <person name="Sederoff R.R."/>
            <person name="Wang G."/>
            <person name="Qu G."/>
            <person name="Chen S."/>
        </authorList>
    </citation>
    <scope>NUCLEOTIDE SEQUENCE</scope>
    <source>
        <strain evidence="1">SC-2020</strain>
    </source>
</reference>
<dbReference type="AlphaFoldDB" id="A0AAD6RBF7"/>
<dbReference type="Proteomes" id="UP001164929">
    <property type="component" value="Chromosome 2"/>
</dbReference>
<dbReference type="PANTHER" id="PTHR35111">
    <property type="entry name" value="F10A5.9-RELATED"/>
    <property type="match status" value="1"/>
</dbReference>
<accession>A0AAD6RBF7</accession>
<comment type="caution">
    <text evidence="1">The sequence shown here is derived from an EMBL/GenBank/DDBJ whole genome shotgun (WGS) entry which is preliminary data.</text>
</comment>
<protein>
    <submittedName>
        <fullName evidence="1">Uncharacterized protein</fullName>
    </submittedName>
</protein>
<dbReference type="EMBL" id="JAQIZT010000002">
    <property type="protein sequence ID" value="KAJ7005821.1"/>
    <property type="molecule type" value="Genomic_DNA"/>
</dbReference>
<organism evidence="1 2">
    <name type="scientific">Populus alba x Populus x berolinensis</name>
    <dbReference type="NCBI Taxonomy" id="444605"/>
    <lineage>
        <taxon>Eukaryota</taxon>
        <taxon>Viridiplantae</taxon>
        <taxon>Streptophyta</taxon>
        <taxon>Embryophyta</taxon>
        <taxon>Tracheophyta</taxon>
        <taxon>Spermatophyta</taxon>
        <taxon>Magnoliopsida</taxon>
        <taxon>eudicotyledons</taxon>
        <taxon>Gunneridae</taxon>
        <taxon>Pentapetalae</taxon>
        <taxon>rosids</taxon>
        <taxon>fabids</taxon>
        <taxon>Malpighiales</taxon>
        <taxon>Salicaceae</taxon>
        <taxon>Saliceae</taxon>
        <taxon>Populus</taxon>
    </lineage>
</organism>